<dbReference type="InterPro" id="IPR011577">
    <property type="entry name" value="Cyt_b561_bac/Ni-Hgenase"/>
</dbReference>
<evidence type="ECO:0000256" key="3">
    <source>
        <dbReference type="ARBA" id="ARBA00022448"/>
    </source>
</evidence>
<name>A0A7H0HFL6_9BURK</name>
<comment type="cofactor">
    <cofactor evidence="1">
        <name>heme b</name>
        <dbReference type="ChEBI" id="CHEBI:60344"/>
    </cofactor>
</comment>
<evidence type="ECO:0000256" key="13">
    <source>
        <dbReference type="SAM" id="Phobius"/>
    </source>
</evidence>
<dbReference type="SUPFAM" id="SSF81342">
    <property type="entry name" value="Transmembrane di-heme cytochromes"/>
    <property type="match status" value="1"/>
</dbReference>
<sequence length="189" mass="21100">MPLAPAPSAPARYTRTAMLLHWVLGLALVALFGLGLYMTGLPFSPQRLKLYNWHKWAGVALLALSVLRLLWRATHRPPVLPTTVTRTMPRWQRMAHHATHHALYLLFFAVPLIGWAYSSAAGFPIVFLGLWPLPDFVPASPGLAEAIKPWHELSAYAMAALVLLHVGAALKHQWIDRDGLLSRMLPGRR</sequence>
<feature type="transmembrane region" description="Helical" evidence="13">
    <location>
        <begin position="20"/>
        <end position="41"/>
    </location>
</feature>
<dbReference type="InterPro" id="IPR052168">
    <property type="entry name" value="Cytochrome_b561_oxidase"/>
</dbReference>
<dbReference type="GO" id="GO:0046872">
    <property type="term" value="F:metal ion binding"/>
    <property type="evidence" value="ECO:0007669"/>
    <property type="project" value="UniProtKB-KW"/>
</dbReference>
<dbReference type="RefSeq" id="WP_187736316.1">
    <property type="nucleotide sequence ID" value="NZ_CP060790.1"/>
</dbReference>
<keyword evidence="4" id="KW-1003">Cell membrane</keyword>
<dbReference type="Proteomes" id="UP000516057">
    <property type="component" value="Chromosome"/>
</dbReference>
<evidence type="ECO:0000256" key="9">
    <source>
        <dbReference type="ARBA" id="ARBA00022989"/>
    </source>
</evidence>
<evidence type="ECO:0000259" key="14">
    <source>
        <dbReference type="Pfam" id="PF01292"/>
    </source>
</evidence>
<keyword evidence="9 13" id="KW-1133">Transmembrane helix</keyword>
<evidence type="ECO:0000256" key="8">
    <source>
        <dbReference type="ARBA" id="ARBA00022982"/>
    </source>
</evidence>
<dbReference type="KEGG" id="amon:H9L24_21375"/>
<dbReference type="GO" id="GO:0005886">
    <property type="term" value="C:plasma membrane"/>
    <property type="evidence" value="ECO:0007669"/>
    <property type="project" value="UniProtKB-SubCell"/>
</dbReference>
<accession>A0A7H0HFL6</accession>
<evidence type="ECO:0000256" key="1">
    <source>
        <dbReference type="ARBA" id="ARBA00001970"/>
    </source>
</evidence>
<dbReference type="Gene3D" id="1.20.950.20">
    <property type="entry name" value="Transmembrane di-heme cytochromes, Chain C"/>
    <property type="match status" value="1"/>
</dbReference>
<proteinExistence type="inferred from homology"/>
<keyword evidence="6 13" id="KW-0812">Transmembrane</keyword>
<keyword evidence="11 13" id="KW-0472">Membrane</keyword>
<dbReference type="GO" id="GO:0009055">
    <property type="term" value="F:electron transfer activity"/>
    <property type="evidence" value="ECO:0007669"/>
    <property type="project" value="InterPro"/>
</dbReference>
<reference evidence="15 16" key="1">
    <citation type="submission" date="2020-08" db="EMBL/GenBank/DDBJ databases">
        <title>Genome sequence of Acidovorax monticola KACC 19171T.</title>
        <authorList>
            <person name="Hyun D.-W."/>
            <person name="Bae J.-W."/>
        </authorList>
    </citation>
    <scope>NUCLEOTIDE SEQUENCE [LARGE SCALE GENOMIC DNA]</scope>
    <source>
        <strain evidence="15 16">KACC 19171</strain>
    </source>
</reference>
<evidence type="ECO:0000256" key="7">
    <source>
        <dbReference type="ARBA" id="ARBA00022723"/>
    </source>
</evidence>
<keyword evidence="3" id="KW-0813">Transport</keyword>
<keyword evidence="10" id="KW-0408">Iron</keyword>
<evidence type="ECO:0000256" key="5">
    <source>
        <dbReference type="ARBA" id="ARBA00022617"/>
    </source>
</evidence>
<feature type="transmembrane region" description="Helical" evidence="13">
    <location>
        <begin position="53"/>
        <end position="71"/>
    </location>
</feature>
<organism evidence="15 16">
    <name type="scientific">Paenacidovorax monticola</name>
    <dbReference type="NCBI Taxonomy" id="1926868"/>
    <lineage>
        <taxon>Bacteria</taxon>
        <taxon>Pseudomonadati</taxon>
        <taxon>Pseudomonadota</taxon>
        <taxon>Betaproteobacteria</taxon>
        <taxon>Burkholderiales</taxon>
        <taxon>Comamonadaceae</taxon>
        <taxon>Paenacidovorax</taxon>
    </lineage>
</organism>
<dbReference type="Pfam" id="PF01292">
    <property type="entry name" value="Ni_hydr_CYTB"/>
    <property type="match status" value="1"/>
</dbReference>
<keyword evidence="8" id="KW-0249">Electron transport</keyword>
<feature type="domain" description="Cytochrome b561 bacterial/Ni-hydrogenase" evidence="14">
    <location>
        <begin position="12"/>
        <end position="187"/>
    </location>
</feature>
<evidence type="ECO:0000256" key="10">
    <source>
        <dbReference type="ARBA" id="ARBA00023004"/>
    </source>
</evidence>
<dbReference type="EMBL" id="CP060790">
    <property type="protein sequence ID" value="QNP59332.1"/>
    <property type="molecule type" value="Genomic_DNA"/>
</dbReference>
<dbReference type="AlphaFoldDB" id="A0A7H0HFL6"/>
<evidence type="ECO:0000256" key="4">
    <source>
        <dbReference type="ARBA" id="ARBA00022475"/>
    </source>
</evidence>
<evidence type="ECO:0000256" key="11">
    <source>
        <dbReference type="ARBA" id="ARBA00023136"/>
    </source>
</evidence>
<comment type="similarity">
    <text evidence="12">Belongs to the cytochrome b561 family.</text>
</comment>
<dbReference type="GO" id="GO:0022904">
    <property type="term" value="P:respiratory electron transport chain"/>
    <property type="evidence" value="ECO:0007669"/>
    <property type="project" value="InterPro"/>
</dbReference>
<evidence type="ECO:0000256" key="12">
    <source>
        <dbReference type="ARBA" id="ARBA00037975"/>
    </source>
</evidence>
<dbReference type="PANTHER" id="PTHR30529">
    <property type="entry name" value="CYTOCHROME B561"/>
    <property type="match status" value="1"/>
</dbReference>
<feature type="transmembrane region" description="Helical" evidence="13">
    <location>
        <begin position="153"/>
        <end position="170"/>
    </location>
</feature>
<feature type="transmembrane region" description="Helical" evidence="13">
    <location>
        <begin position="103"/>
        <end position="133"/>
    </location>
</feature>
<evidence type="ECO:0000256" key="6">
    <source>
        <dbReference type="ARBA" id="ARBA00022692"/>
    </source>
</evidence>
<keyword evidence="16" id="KW-1185">Reference proteome</keyword>
<keyword evidence="7" id="KW-0479">Metal-binding</keyword>
<dbReference type="GO" id="GO:0020037">
    <property type="term" value="F:heme binding"/>
    <property type="evidence" value="ECO:0007669"/>
    <property type="project" value="TreeGrafter"/>
</dbReference>
<gene>
    <name evidence="15" type="ORF">H9L24_21375</name>
</gene>
<protein>
    <submittedName>
        <fullName evidence="15">Cytochrome b</fullName>
    </submittedName>
</protein>
<evidence type="ECO:0000313" key="16">
    <source>
        <dbReference type="Proteomes" id="UP000516057"/>
    </source>
</evidence>
<dbReference type="PANTHER" id="PTHR30529:SF1">
    <property type="entry name" value="CYTOCHROME B561 HOMOLOG 2"/>
    <property type="match status" value="1"/>
</dbReference>
<keyword evidence="5" id="KW-0349">Heme</keyword>
<evidence type="ECO:0000313" key="15">
    <source>
        <dbReference type="EMBL" id="QNP59332.1"/>
    </source>
</evidence>
<comment type="subcellular location">
    <subcellularLocation>
        <location evidence="2">Cell membrane</location>
        <topology evidence="2">Multi-pass membrane protein</topology>
    </subcellularLocation>
</comment>
<dbReference type="InterPro" id="IPR016174">
    <property type="entry name" value="Di-haem_cyt_TM"/>
</dbReference>
<evidence type="ECO:0000256" key="2">
    <source>
        <dbReference type="ARBA" id="ARBA00004651"/>
    </source>
</evidence>